<proteinExistence type="predicted"/>
<dbReference type="EMBL" id="DWZA01000087">
    <property type="protein sequence ID" value="HJA71844.1"/>
    <property type="molecule type" value="Genomic_DNA"/>
</dbReference>
<dbReference type="Gene3D" id="4.10.860.10">
    <property type="entry name" value="UVR domain"/>
    <property type="match status" value="1"/>
</dbReference>
<dbReference type="AlphaFoldDB" id="A0A9D2KP50"/>
<dbReference type="PROSITE" id="PS50151">
    <property type="entry name" value="UVR"/>
    <property type="match status" value="1"/>
</dbReference>
<dbReference type="InterPro" id="IPR025542">
    <property type="entry name" value="YacH"/>
</dbReference>
<dbReference type="GO" id="GO:0008270">
    <property type="term" value="F:zinc ion binding"/>
    <property type="evidence" value="ECO:0007669"/>
    <property type="project" value="TreeGrafter"/>
</dbReference>
<name>A0A9D2KP50_9FIRM</name>
<feature type="domain" description="UVR" evidence="2">
    <location>
        <begin position="160"/>
        <end position="195"/>
    </location>
</feature>
<dbReference type="GO" id="GO:0046870">
    <property type="term" value="F:cadmium ion binding"/>
    <property type="evidence" value="ECO:0007669"/>
    <property type="project" value="TreeGrafter"/>
</dbReference>
<evidence type="ECO:0000313" key="4">
    <source>
        <dbReference type="Proteomes" id="UP000823900"/>
    </source>
</evidence>
<evidence type="ECO:0000313" key="3">
    <source>
        <dbReference type="EMBL" id="HJA71844.1"/>
    </source>
</evidence>
<dbReference type="GO" id="GO:0050897">
    <property type="term" value="F:cobalt ion binding"/>
    <property type="evidence" value="ECO:0007669"/>
    <property type="project" value="TreeGrafter"/>
</dbReference>
<feature type="region of interest" description="Disordered" evidence="1">
    <location>
        <begin position="137"/>
        <end position="161"/>
    </location>
</feature>
<protein>
    <submittedName>
        <fullName evidence="3">UvrB/UvrC motif-containing protein</fullName>
    </submittedName>
</protein>
<dbReference type="GO" id="GO:1990169">
    <property type="term" value="P:stress response to copper ion"/>
    <property type="evidence" value="ECO:0007669"/>
    <property type="project" value="TreeGrafter"/>
</dbReference>
<accession>A0A9D2KP50</accession>
<evidence type="ECO:0000256" key="1">
    <source>
        <dbReference type="SAM" id="MobiDB-lite"/>
    </source>
</evidence>
<dbReference type="PANTHER" id="PTHR38430:SF1">
    <property type="entry name" value="PROTEIN-ARGININE KINASE ACTIVATOR PROTEIN"/>
    <property type="match status" value="1"/>
</dbReference>
<dbReference type="PIRSF" id="PIRSF015034">
    <property type="entry name" value="YacH"/>
    <property type="match status" value="1"/>
</dbReference>
<organism evidence="3 4">
    <name type="scientific">Candidatus Lachnoclostridium stercoravium</name>
    <dbReference type="NCBI Taxonomy" id="2838633"/>
    <lineage>
        <taxon>Bacteria</taxon>
        <taxon>Bacillati</taxon>
        <taxon>Bacillota</taxon>
        <taxon>Clostridia</taxon>
        <taxon>Lachnospirales</taxon>
        <taxon>Lachnospiraceae</taxon>
    </lineage>
</organism>
<comment type="caution">
    <text evidence="3">The sequence shown here is derived from an EMBL/GenBank/DDBJ whole genome shotgun (WGS) entry which is preliminary data.</text>
</comment>
<reference evidence="3" key="1">
    <citation type="journal article" date="2021" name="PeerJ">
        <title>Extensive microbial diversity within the chicken gut microbiome revealed by metagenomics and culture.</title>
        <authorList>
            <person name="Gilroy R."/>
            <person name="Ravi A."/>
            <person name="Getino M."/>
            <person name="Pursley I."/>
            <person name="Horton D.L."/>
            <person name="Alikhan N.F."/>
            <person name="Baker D."/>
            <person name="Gharbi K."/>
            <person name="Hall N."/>
            <person name="Watson M."/>
            <person name="Adriaenssens E.M."/>
            <person name="Foster-Nyarko E."/>
            <person name="Jarju S."/>
            <person name="Secka A."/>
            <person name="Antonio M."/>
            <person name="Oren A."/>
            <person name="Chaudhuri R.R."/>
            <person name="La Ragione R."/>
            <person name="Hildebrand F."/>
            <person name="Pallen M.J."/>
        </authorList>
    </citation>
    <scope>NUCLEOTIDE SEQUENCE</scope>
    <source>
        <strain evidence="3">CHK178-16964</strain>
    </source>
</reference>
<dbReference type="GO" id="GO:0005507">
    <property type="term" value="F:copper ion binding"/>
    <property type="evidence" value="ECO:0007669"/>
    <property type="project" value="TreeGrafter"/>
</dbReference>
<gene>
    <name evidence="3" type="ORF">IAA07_09770</name>
</gene>
<dbReference type="Proteomes" id="UP000823900">
    <property type="component" value="Unassembled WGS sequence"/>
</dbReference>
<dbReference type="GO" id="GO:1990170">
    <property type="term" value="P:stress response to cadmium ion"/>
    <property type="evidence" value="ECO:0007669"/>
    <property type="project" value="TreeGrafter"/>
</dbReference>
<reference evidence="3" key="2">
    <citation type="submission" date="2021-04" db="EMBL/GenBank/DDBJ databases">
        <authorList>
            <person name="Gilroy R."/>
        </authorList>
    </citation>
    <scope>NUCLEOTIDE SEQUENCE</scope>
    <source>
        <strain evidence="3">CHK178-16964</strain>
    </source>
</reference>
<evidence type="ECO:0000259" key="2">
    <source>
        <dbReference type="PROSITE" id="PS50151"/>
    </source>
</evidence>
<dbReference type="Pfam" id="PF02151">
    <property type="entry name" value="UVR"/>
    <property type="match status" value="1"/>
</dbReference>
<dbReference type="InterPro" id="IPR001943">
    <property type="entry name" value="UVR_dom"/>
</dbReference>
<sequence>MLCERCKIREATIQYTEVVNGVRTEHNFCAQCASELDFGQYSTIFDSDFPLGKLLSGLLGVGGSSGDEKMNHVVCPACHTTYGEFVKNSRFGCPECYEVFDLLISEKIKQIQGSNSHKGKQPKYQPLMRYGHVVQQEDEAGQTGAESAEASGQMEKSSKAARLAVLNREREAAVAREDYEAAARLRDEIKALKAGEETDA</sequence>
<dbReference type="PANTHER" id="PTHR38430">
    <property type="entry name" value="PROTEIN-ARGININE KINASE ACTIVATOR PROTEIN"/>
    <property type="match status" value="1"/>
</dbReference>